<reference evidence="4 5" key="1">
    <citation type="submission" date="2024-01" db="EMBL/GenBank/DDBJ databases">
        <title>The genome of the rayed Mediterranean limpet Patella caerulea (Linnaeus, 1758).</title>
        <authorList>
            <person name="Anh-Thu Weber A."/>
            <person name="Halstead-Nussloch G."/>
        </authorList>
    </citation>
    <scope>NUCLEOTIDE SEQUENCE [LARGE SCALE GENOMIC DNA]</scope>
    <source>
        <strain evidence="4">AATW-2023a</strain>
        <tissue evidence="4">Whole specimen</tissue>
    </source>
</reference>
<dbReference type="Proteomes" id="UP001347796">
    <property type="component" value="Unassembled WGS sequence"/>
</dbReference>
<dbReference type="Pfam" id="PF00106">
    <property type="entry name" value="adh_short"/>
    <property type="match status" value="1"/>
</dbReference>
<sequence length="365" mass="40589">MPSFPENLSVQTLERIFGVVVLLSLYVIYQQYIILTILSVIILYVTLCYYKKKQDKYIPVTGHSVLITGCDTGIGHELAVRLSKSGVTVFACCLSSSSKGALKLKSVGSNVHVLTMNVKSDESIEECLQYVKERCEDKGLWGIVNNAGIVRCGDVELTTMAVYKDVVDVNLFGMIRVCKAFIPLVRKAKGRVINVTSVRGIISYPAFSAYSMSKFAAESFSDSLRMEMSRFGVKVVIVEPGNYGGATGLWDQENKERILNSVDEMNSEASLEVLDTYGNGYLRKLAQNGIDGCSTTYPNLNPVIDVLYDAIFNLNPQTRYLIDGSNKIYDIDCIMGRLRPFVPTWIMDYVVMTYYGPPKPPVVEP</sequence>
<dbReference type="SUPFAM" id="SSF51735">
    <property type="entry name" value="NAD(P)-binding Rossmann-fold domains"/>
    <property type="match status" value="1"/>
</dbReference>
<dbReference type="AlphaFoldDB" id="A0AAN8J7K0"/>
<evidence type="ECO:0000313" key="5">
    <source>
        <dbReference type="Proteomes" id="UP001347796"/>
    </source>
</evidence>
<dbReference type="GO" id="GO:0016491">
    <property type="term" value="F:oxidoreductase activity"/>
    <property type="evidence" value="ECO:0007669"/>
    <property type="project" value="UniProtKB-KW"/>
</dbReference>
<feature type="transmembrane region" description="Helical" evidence="3">
    <location>
        <begin position="32"/>
        <end position="50"/>
    </location>
</feature>
<evidence type="ECO:0000256" key="2">
    <source>
        <dbReference type="RuleBase" id="RU000363"/>
    </source>
</evidence>
<keyword evidence="5" id="KW-1185">Reference proteome</keyword>
<dbReference type="PRINTS" id="PR00080">
    <property type="entry name" value="SDRFAMILY"/>
</dbReference>
<dbReference type="GO" id="GO:0008202">
    <property type="term" value="P:steroid metabolic process"/>
    <property type="evidence" value="ECO:0007669"/>
    <property type="project" value="TreeGrafter"/>
</dbReference>
<keyword evidence="1" id="KW-0560">Oxidoreductase</keyword>
<dbReference type="EMBL" id="JAZGQO010000014">
    <property type="protein sequence ID" value="KAK6170904.1"/>
    <property type="molecule type" value="Genomic_DNA"/>
</dbReference>
<dbReference type="InterPro" id="IPR002347">
    <property type="entry name" value="SDR_fam"/>
</dbReference>
<dbReference type="PANTHER" id="PTHR43313">
    <property type="entry name" value="SHORT-CHAIN DEHYDROGENASE/REDUCTASE FAMILY 9C"/>
    <property type="match status" value="1"/>
</dbReference>
<dbReference type="Gene3D" id="3.40.50.720">
    <property type="entry name" value="NAD(P)-binding Rossmann-like Domain"/>
    <property type="match status" value="1"/>
</dbReference>
<protein>
    <submittedName>
        <fullName evidence="4">Uncharacterized protein</fullName>
    </submittedName>
</protein>
<proteinExistence type="inferred from homology"/>
<gene>
    <name evidence="4" type="ORF">SNE40_019190</name>
</gene>
<comment type="caution">
    <text evidence="4">The sequence shown here is derived from an EMBL/GenBank/DDBJ whole genome shotgun (WGS) entry which is preliminary data.</text>
</comment>
<evidence type="ECO:0000256" key="1">
    <source>
        <dbReference type="ARBA" id="ARBA00023002"/>
    </source>
</evidence>
<accession>A0AAN8J7K0</accession>
<evidence type="ECO:0000256" key="3">
    <source>
        <dbReference type="SAM" id="Phobius"/>
    </source>
</evidence>
<dbReference type="PANTHER" id="PTHR43313:SF36">
    <property type="entry name" value="D-BETA-HYDROXYBUTYRATE DEHYDROGENASE, MITOCHONDRIAL"/>
    <property type="match status" value="1"/>
</dbReference>
<keyword evidence="3" id="KW-1133">Transmembrane helix</keyword>
<dbReference type="InterPro" id="IPR036291">
    <property type="entry name" value="NAD(P)-bd_dom_sf"/>
</dbReference>
<evidence type="ECO:0000313" key="4">
    <source>
        <dbReference type="EMBL" id="KAK6170904.1"/>
    </source>
</evidence>
<name>A0AAN8J7K0_PATCE</name>
<dbReference type="InterPro" id="IPR020904">
    <property type="entry name" value="Sc_DH/Rdtase_CS"/>
</dbReference>
<keyword evidence="3" id="KW-0472">Membrane</keyword>
<keyword evidence="3" id="KW-0812">Transmembrane</keyword>
<comment type="similarity">
    <text evidence="2">Belongs to the short-chain dehydrogenases/reductases (SDR) family.</text>
</comment>
<dbReference type="PRINTS" id="PR00081">
    <property type="entry name" value="GDHRDH"/>
</dbReference>
<organism evidence="4 5">
    <name type="scientific">Patella caerulea</name>
    <name type="common">Rayed Mediterranean limpet</name>
    <dbReference type="NCBI Taxonomy" id="87958"/>
    <lineage>
        <taxon>Eukaryota</taxon>
        <taxon>Metazoa</taxon>
        <taxon>Spiralia</taxon>
        <taxon>Lophotrochozoa</taxon>
        <taxon>Mollusca</taxon>
        <taxon>Gastropoda</taxon>
        <taxon>Patellogastropoda</taxon>
        <taxon>Patelloidea</taxon>
        <taxon>Patellidae</taxon>
        <taxon>Patella</taxon>
    </lineage>
</organism>
<dbReference type="PROSITE" id="PS00061">
    <property type="entry name" value="ADH_SHORT"/>
    <property type="match status" value="1"/>
</dbReference>